<proteinExistence type="inferred from homology"/>
<dbReference type="Gene3D" id="3.40.50.720">
    <property type="entry name" value="NAD(P)-binding Rossmann-like Domain"/>
    <property type="match status" value="1"/>
</dbReference>
<comment type="similarity">
    <text evidence="1">Belongs to the short-chain dehydrogenases/reductases (SDR) family.</text>
</comment>
<accession>A0ABX1S995</accession>
<dbReference type="PRINTS" id="PR00081">
    <property type="entry name" value="GDHRDH"/>
</dbReference>
<evidence type="ECO:0000256" key="2">
    <source>
        <dbReference type="ARBA" id="ARBA00023002"/>
    </source>
</evidence>
<feature type="compositionally biased region" description="Basic residues" evidence="3">
    <location>
        <begin position="20"/>
        <end position="35"/>
    </location>
</feature>
<comment type="caution">
    <text evidence="4">The sequence shown here is derived from an EMBL/GenBank/DDBJ whole genome shotgun (WGS) entry which is preliminary data.</text>
</comment>
<dbReference type="Pfam" id="PF00106">
    <property type="entry name" value="adh_short"/>
    <property type="match status" value="1"/>
</dbReference>
<dbReference type="InterPro" id="IPR002347">
    <property type="entry name" value="SDR_fam"/>
</dbReference>
<evidence type="ECO:0000313" key="5">
    <source>
        <dbReference type="Proteomes" id="UP000820669"/>
    </source>
</evidence>
<dbReference type="SUPFAM" id="SSF51735">
    <property type="entry name" value="NAD(P)-binding Rossmann-fold domains"/>
    <property type="match status" value="1"/>
</dbReference>
<evidence type="ECO:0000256" key="3">
    <source>
        <dbReference type="SAM" id="MobiDB-lite"/>
    </source>
</evidence>
<dbReference type="InterPro" id="IPR036291">
    <property type="entry name" value="NAD(P)-bd_dom_sf"/>
</dbReference>
<keyword evidence="5" id="KW-1185">Reference proteome</keyword>
<dbReference type="EMBL" id="JAAXLA010000019">
    <property type="protein sequence ID" value="NMH98139.1"/>
    <property type="molecule type" value="Genomic_DNA"/>
</dbReference>
<dbReference type="Proteomes" id="UP000820669">
    <property type="component" value="Unassembled WGS sequence"/>
</dbReference>
<feature type="region of interest" description="Disordered" evidence="3">
    <location>
        <begin position="20"/>
        <end position="42"/>
    </location>
</feature>
<dbReference type="PANTHER" id="PTHR43115">
    <property type="entry name" value="DEHYDROGENASE/REDUCTASE SDR FAMILY MEMBER 11"/>
    <property type="match status" value="1"/>
</dbReference>
<protein>
    <submittedName>
        <fullName evidence="4">SDR family NAD(P)-dependent oxidoreductase</fullName>
    </submittedName>
</protein>
<gene>
    <name evidence="4" type="ORF">HF526_12570</name>
</gene>
<dbReference type="PANTHER" id="PTHR43115:SF4">
    <property type="entry name" value="DEHYDROGENASE_REDUCTASE SDR FAMILY MEMBER 11"/>
    <property type="match status" value="1"/>
</dbReference>
<organism evidence="4 5">
    <name type="scientific">Pseudonocardia acidicola</name>
    <dbReference type="NCBI Taxonomy" id="2724939"/>
    <lineage>
        <taxon>Bacteria</taxon>
        <taxon>Bacillati</taxon>
        <taxon>Actinomycetota</taxon>
        <taxon>Actinomycetes</taxon>
        <taxon>Pseudonocardiales</taxon>
        <taxon>Pseudonocardiaceae</taxon>
        <taxon>Pseudonocardia</taxon>
    </lineage>
</organism>
<reference evidence="4 5" key="1">
    <citation type="submission" date="2020-04" db="EMBL/GenBank/DDBJ databases">
        <authorList>
            <person name="Klaysubun C."/>
            <person name="Duangmal K."/>
            <person name="Lipun K."/>
        </authorList>
    </citation>
    <scope>NUCLEOTIDE SEQUENCE [LARGE SCALE GENOMIC DNA]</scope>
    <source>
        <strain evidence="4 5">K10HN5</strain>
    </source>
</reference>
<evidence type="ECO:0000313" key="4">
    <source>
        <dbReference type="EMBL" id="NMH98139.1"/>
    </source>
</evidence>
<sequence>MDLYVGESQRATNARDRRLLRDRRRGGPGGRRPRRPGGAAAGVFHVGPVAETGPQQWRDMFAVNVIGLLVVTRAALPHLRRGTAPAVVTISSMSGRRVPTAAGGVYSATKHAVHAIGDGLRLELRDERVRVTTIAPGFVRTAILDDWPDGPLRDRYSERMDSVGLDPDTVADAVVHVLGLPAGVAVAEYAGTAVCQ</sequence>
<keyword evidence="2" id="KW-0560">Oxidoreductase</keyword>
<evidence type="ECO:0000256" key="1">
    <source>
        <dbReference type="ARBA" id="ARBA00006484"/>
    </source>
</evidence>
<name>A0ABX1S995_9PSEU</name>